<evidence type="ECO:0000259" key="2">
    <source>
        <dbReference type="SMART" id="SM00245"/>
    </source>
</evidence>
<dbReference type="GO" id="GO:0006508">
    <property type="term" value="P:proteolysis"/>
    <property type="evidence" value="ECO:0007669"/>
    <property type="project" value="InterPro"/>
</dbReference>
<dbReference type="PANTHER" id="PTHR11261:SF3">
    <property type="entry name" value="RETINOL-BINDING PROTEIN 3"/>
    <property type="match status" value="1"/>
</dbReference>
<gene>
    <name evidence="3" type="ORF">GFJ35_10465</name>
</gene>
<dbReference type="AlphaFoldDB" id="A0A6B2MAJ8"/>
<dbReference type="CDD" id="cd07563">
    <property type="entry name" value="Peptidase_S41_IRBP"/>
    <property type="match status" value="1"/>
</dbReference>
<protein>
    <submittedName>
        <fullName evidence="3">S41 family peptidase</fullName>
    </submittedName>
</protein>
<sequence>MTMRAFATLIWSLGISGWLPGCGGDGNEPVVPGGLPSAPPEMLRAAWQDGAFVPQTHGIWALAGTGAIAEIGPHGAVIYNTTRTGNLCWRDPAYNASTAAVSGLIGMYARWRGGMVFTDSPDGMQLHARPLAALPDACRMTGNGAPSPLATYDAVAALLLDFHSFAADYGIDWAARIARLRPQAAAAGSDAALGPVLDALLGAPVDAHTSISDENDSFTLGWRDENAPQQTFRRLRHAWMQEAPATSFPAWLGVWHARQTQARLGLLRADARGIEFDGSLVWGVLDGNIGYLAIDRMGGFAGGPIADIEQDRARLAATLDVVLQRLGQTHALVLDLAFNQGGAAQIAHDIAARFADRKRLAYTRALPQAAGIAPQRFHVEPGGAVRYAKPVVVLTSDVTVSAGEYLTLMMRTLPHAIQAGQTTQGALSGGFGKGLPNGWMMGIANHVTRDAAGVSYEARGIRPDAEFDVIPDDASDSGYGRAVLRAAALAGEAALSHRTRRTMRDRPNHRARGRPEARRITARAFNGPTRLP</sequence>
<dbReference type="InterPro" id="IPR029045">
    <property type="entry name" value="ClpP/crotonase-like_dom_sf"/>
</dbReference>
<dbReference type="PANTHER" id="PTHR11261">
    <property type="entry name" value="INTERPHOTORECEPTOR RETINOID-BINDING PROTEIN"/>
    <property type="match status" value="1"/>
</dbReference>
<evidence type="ECO:0000256" key="1">
    <source>
        <dbReference type="SAM" id="MobiDB-lite"/>
    </source>
</evidence>
<dbReference type="SUPFAM" id="SSF52096">
    <property type="entry name" value="ClpP/crotonase"/>
    <property type="match status" value="1"/>
</dbReference>
<accession>A0A6B2MAJ8</accession>
<dbReference type="Gene3D" id="3.90.226.10">
    <property type="entry name" value="2-enoyl-CoA Hydratase, Chain A, domain 1"/>
    <property type="match status" value="1"/>
</dbReference>
<feature type="domain" description="Tail specific protease" evidence="2">
    <location>
        <begin position="259"/>
        <end position="468"/>
    </location>
</feature>
<organism evidence="3">
    <name type="scientific">Burkholderia cenocepacia</name>
    <dbReference type="NCBI Taxonomy" id="95486"/>
    <lineage>
        <taxon>Bacteria</taxon>
        <taxon>Pseudomonadati</taxon>
        <taxon>Pseudomonadota</taxon>
        <taxon>Betaproteobacteria</taxon>
        <taxon>Burkholderiales</taxon>
        <taxon>Burkholderiaceae</taxon>
        <taxon>Burkholderia</taxon>
        <taxon>Burkholderia cepacia complex</taxon>
    </lineage>
</organism>
<dbReference type="Gene3D" id="3.30.750.44">
    <property type="match status" value="1"/>
</dbReference>
<dbReference type="EMBL" id="JAAEAM010000010">
    <property type="protein sequence ID" value="NDV72500.1"/>
    <property type="molecule type" value="Genomic_DNA"/>
</dbReference>
<dbReference type="GO" id="GO:0008236">
    <property type="term" value="F:serine-type peptidase activity"/>
    <property type="evidence" value="ECO:0007669"/>
    <property type="project" value="InterPro"/>
</dbReference>
<evidence type="ECO:0000313" key="3">
    <source>
        <dbReference type="EMBL" id="NDV72500.1"/>
    </source>
</evidence>
<feature type="region of interest" description="Disordered" evidence="1">
    <location>
        <begin position="496"/>
        <end position="516"/>
    </location>
</feature>
<name>A0A6B2MAJ8_9BURK</name>
<dbReference type="InterPro" id="IPR005151">
    <property type="entry name" value="Tail-specific_protease"/>
</dbReference>
<dbReference type="Pfam" id="PF03572">
    <property type="entry name" value="Peptidase_S41"/>
    <property type="match status" value="1"/>
</dbReference>
<dbReference type="SMART" id="SM00245">
    <property type="entry name" value="TSPc"/>
    <property type="match status" value="1"/>
</dbReference>
<proteinExistence type="predicted"/>
<reference evidence="3" key="1">
    <citation type="submission" date="2019-11" db="EMBL/GenBank/DDBJ databases">
        <title>Burkholderia cenocepacia CF.</title>
        <authorList>
            <person name="Vianna E.F."/>
            <person name="Marques E.A."/>
            <person name="Albano R.M."/>
            <person name="Leao R.S."/>
        </authorList>
    </citation>
    <scope>NUCLEOTIDE SEQUENCE</scope>
    <source>
        <strain evidence="3">MS-2140</strain>
    </source>
</reference>
<feature type="compositionally biased region" description="Basic and acidic residues" evidence="1">
    <location>
        <begin position="502"/>
        <end position="516"/>
    </location>
</feature>
<comment type="caution">
    <text evidence="3">The sequence shown here is derived from an EMBL/GenBank/DDBJ whole genome shotgun (WGS) entry which is preliminary data.</text>
</comment>